<accession>A0A4Z0PPQ9</accession>
<organism evidence="4 5">
    <name type="scientific">Hymenobacter elongatus</name>
    <dbReference type="NCBI Taxonomy" id="877208"/>
    <lineage>
        <taxon>Bacteria</taxon>
        <taxon>Pseudomonadati</taxon>
        <taxon>Bacteroidota</taxon>
        <taxon>Cytophagia</taxon>
        <taxon>Cytophagales</taxon>
        <taxon>Hymenobacteraceae</taxon>
        <taxon>Hymenobacter</taxon>
    </lineage>
</organism>
<evidence type="ECO:0000259" key="3">
    <source>
        <dbReference type="PROSITE" id="PS51782"/>
    </source>
</evidence>
<keyword evidence="5" id="KW-1185">Reference proteome</keyword>
<dbReference type="AlphaFoldDB" id="A0A4Z0PPQ9"/>
<dbReference type="Pfam" id="PF01476">
    <property type="entry name" value="LysM"/>
    <property type="match status" value="1"/>
</dbReference>
<dbReference type="SUPFAM" id="SSF54106">
    <property type="entry name" value="LysM domain"/>
    <property type="match status" value="1"/>
</dbReference>
<dbReference type="Gene3D" id="3.10.350.10">
    <property type="entry name" value="LysM domain"/>
    <property type="match status" value="1"/>
</dbReference>
<feature type="region of interest" description="Disordered" evidence="1">
    <location>
        <begin position="157"/>
        <end position="183"/>
    </location>
</feature>
<feature type="domain" description="LysM" evidence="3">
    <location>
        <begin position="224"/>
        <end position="267"/>
    </location>
</feature>
<evidence type="ECO:0000256" key="2">
    <source>
        <dbReference type="SAM" id="SignalP"/>
    </source>
</evidence>
<feature type="signal peptide" evidence="2">
    <location>
        <begin position="1"/>
        <end position="22"/>
    </location>
</feature>
<dbReference type="CDD" id="cd00118">
    <property type="entry name" value="LysM"/>
    <property type="match status" value="1"/>
</dbReference>
<reference evidence="4 5" key="1">
    <citation type="submission" date="2019-04" db="EMBL/GenBank/DDBJ databases">
        <authorList>
            <person name="Feng G."/>
            <person name="Zhang J."/>
            <person name="Zhu H."/>
        </authorList>
    </citation>
    <scope>NUCLEOTIDE SEQUENCE [LARGE SCALE GENOMIC DNA]</scope>
    <source>
        <strain evidence="4 5">JCM 17223</strain>
    </source>
</reference>
<feature type="chain" id="PRO_5021251042" evidence="2">
    <location>
        <begin position="23"/>
        <end position="271"/>
    </location>
</feature>
<dbReference type="PROSITE" id="PS51782">
    <property type="entry name" value="LYSM"/>
    <property type="match status" value="1"/>
</dbReference>
<dbReference type="RefSeq" id="WP_135496363.1">
    <property type="nucleotide sequence ID" value="NZ_SRLD01000004.1"/>
</dbReference>
<keyword evidence="2" id="KW-0732">Signal</keyword>
<evidence type="ECO:0000313" key="5">
    <source>
        <dbReference type="Proteomes" id="UP000297739"/>
    </source>
</evidence>
<dbReference type="Proteomes" id="UP000297739">
    <property type="component" value="Unassembled WGS sequence"/>
</dbReference>
<name>A0A4Z0PPQ9_9BACT</name>
<dbReference type="EMBL" id="SRLD01000004">
    <property type="protein sequence ID" value="TGE19352.1"/>
    <property type="molecule type" value="Genomic_DNA"/>
</dbReference>
<evidence type="ECO:0000313" key="4">
    <source>
        <dbReference type="EMBL" id="TGE19352.1"/>
    </source>
</evidence>
<comment type="caution">
    <text evidence="4">The sequence shown here is derived from an EMBL/GenBank/DDBJ whole genome shotgun (WGS) entry which is preliminary data.</text>
</comment>
<dbReference type="SMART" id="SM00257">
    <property type="entry name" value="LysM"/>
    <property type="match status" value="1"/>
</dbReference>
<dbReference type="OrthoDB" id="977752at2"/>
<sequence>MRPFFRVLLFTGFTAGPLAAQAQQPIPTPTPAPVMALSEDSVRIMSALVQTSVRKLRDIYFEPSDTHAVQLIETALQEIPALNQRLSRYTASLPREQQQALAQRLRQQPWQIELQTLMRSPQFRNFDARVAKNPDLKAATERLRASGFAGTARVPAASTSAASTAPTGTISLPAAKPQPSTAPALVPKPATPGKVAVLPTTPTPKVTASKAVVPATKPVTAAASQHTVQKGETLFSISRQYGVTPSQLQAWNKKADGGVKIGESILVVAPK</sequence>
<feature type="compositionally biased region" description="Low complexity" evidence="1">
    <location>
        <begin position="157"/>
        <end position="167"/>
    </location>
</feature>
<dbReference type="InterPro" id="IPR018392">
    <property type="entry name" value="LysM"/>
</dbReference>
<evidence type="ECO:0000256" key="1">
    <source>
        <dbReference type="SAM" id="MobiDB-lite"/>
    </source>
</evidence>
<gene>
    <name evidence="4" type="ORF">E5J99_03670</name>
</gene>
<proteinExistence type="predicted"/>
<protein>
    <submittedName>
        <fullName evidence="4">LysM peptidoglycan-binding domain-containing protein</fullName>
    </submittedName>
</protein>
<dbReference type="InterPro" id="IPR036779">
    <property type="entry name" value="LysM_dom_sf"/>
</dbReference>